<dbReference type="PANTHER" id="PTHR43434">
    <property type="entry name" value="PHOSPHOGLYCOLATE PHOSPHATASE"/>
    <property type="match status" value="1"/>
</dbReference>
<keyword evidence="4" id="KW-1185">Reference proteome</keyword>
<dbReference type="Gene3D" id="1.10.150.240">
    <property type="entry name" value="Putative phosphatase, domain 2"/>
    <property type="match status" value="1"/>
</dbReference>
<dbReference type="SFLD" id="SFLDG01135">
    <property type="entry name" value="C1.5.6:_HAD__Beta-PGM__Phospha"/>
    <property type="match status" value="1"/>
</dbReference>
<dbReference type="PANTHER" id="PTHR43434:SF19">
    <property type="entry name" value="PHOSPHONOACETALDEHYDE HYDROLASE"/>
    <property type="match status" value="1"/>
</dbReference>
<dbReference type="Pfam" id="PF00702">
    <property type="entry name" value="Hydrolase"/>
    <property type="match status" value="1"/>
</dbReference>
<dbReference type="EMBL" id="BEDT01000005">
    <property type="protein sequence ID" value="GAX48304.1"/>
    <property type="molecule type" value="Genomic_DNA"/>
</dbReference>
<comment type="similarity">
    <text evidence="2">Belongs to the HAD-like hydrolase superfamily. PhnX family.</text>
</comment>
<dbReference type="SUPFAM" id="SSF56784">
    <property type="entry name" value="HAD-like"/>
    <property type="match status" value="1"/>
</dbReference>
<dbReference type="EC" id="3.11.1.1" evidence="2"/>
<dbReference type="InterPro" id="IPR050155">
    <property type="entry name" value="HAD-like_hydrolase_sf"/>
</dbReference>
<reference evidence="4" key="1">
    <citation type="submission" date="2017-08" db="EMBL/GenBank/DDBJ databases">
        <title>Draft genome sequence of Lactococcus sp. strain Rs-Y01, isolated from the gut of the lower termite Reticulitermes speratus.</title>
        <authorList>
            <person name="Ohkuma M."/>
            <person name="Yuki M."/>
        </authorList>
    </citation>
    <scope>NUCLEOTIDE SEQUENCE [LARGE SCALE GENOMIC DNA]</scope>
    <source>
        <strain evidence="4">Rs-Y01</strain>
    </source>
</reference>
<organism evidence="3 4">
    <name type="scientific">Pseudolactococcus reticulitermitis</name>
    <dbReference type="NCBI Taxonomy" id="2025039"/>
    <lineage>
        <taxon>Bacteria</taxon>
        <taxon>Bacillati</taxon>
        <taxon>Bacillota</taxon>
        <taxon>Bacilli</taxon>
        <taxon>Lactobacillales</taxon>
        <taxon>Streptococcaceae</taxon>
        <taxon>Pseudolactococcus</taxon>
    </lineage>
</organism>
<dbReference type="HAMAP" id="MF_01375">
    <property type="entry name" value="PhnX"/>
    <property type="match status" value="1"/>
</dbReference>
<keyword evidence="2" id="KW-0460">Magnesium</keyword>
<feature type="active site" description="Schiff-base intermediate with substrate" evidence="2">
    <location>
        <position position="49"/>
    </location>
</feature>
<feature type="binding site" evidence="2">
    <location>
        <position position="8"/>
    </location>
    <ligand>
        <name>Mg(2+)</name>
        <dbReference type="ChEBI" id="CHEBI:18420"/>
    </ligand>
</feature>
<dbReference type="GO" id="GO:0050194">
    <property type="term" value="F:phosphonoacetaldehyde hydrolase activity"/>
    <property type="evidence" value="ECO:0007669"/>
    <property type="project" value="UniProtKB-UniRule"/>
</dbReference>
<dbReference type="InterPro" id="IPR006323">
    <property type="entry name" value="Phosphonoacetald_hydro"/>
</dbReference>
<sequence length="263" mass="29221">MIEAVIFDWAGTTVDYGCFAPVQAFIETFQNEGIEVMPDEVRQPMGALKRDHIKILLEMPRIRTVFETVHHRPFSEADIDDMLAIFTEKLMAEISDHTVLKPDILETVAYLRDKQIKIGTTTGYTRTMLAPVAMAAKVQGYEPDVLMTPDDVNGVGRPAPDMIHQNLAELAIQNRQSVLKVGDTVADIVEGKNAHVLSVGVIEGSSVMGLTETEYAQLSPEQRQSEINRVRQVFEAAGADAVILNLSELPALIEKINQSWYKL</sequence>
<keyword evidence="2" id="KW-0479">Metal-binding</keyword>
<keyword evidence="1 2" id="KW-0704">Schiff base</keyword>
<evidence type="ECO:0000256" key="2">
    <source>
        <dbReference type="HAMAP-Rule" id="MF_01375"/>
    </source>
</evidence>
<dbReference type="GO" id="GO:0005829">
    <property type="term" value="C:cytosol"/>
    <property type="evidence" value="ECO:0007669"/>
    <property type="project" value="TreeGrafter"/>
</dbReference>
<dbReference type="Gene3D" id="3.40.50.1000">
    <property type="entry name" value="HAD superfamily/HAD-like"/>
    <property type="match status" value="1"/>
</dbReference>
<dbReference type="InterPro" id="IPR036412">
    <property type="entry name" value="HAD-like_sf"/>
</dbReference>
<comment type="caution">
    <text evidence="3">The sequence shown here is derived from an EMBL/GenBank/DDBJ whole genome shotgun (WGS) entry which is preliminary data.</text>
</comment>
<dbReference type="InterPro" id="IPR023214">
    <property type="entry name" value="HAD_sf"/>
</dbReference>
<dbReference type="NCBIfam" id="TIGR01422">
    <property type="entry name" value="phosphonatase"/>
    <property type="match status" value="1"/>
</dbReference>
<dbReference type="InterPro" id="IPR023198">
    <property type="entry name" value="PGP-like_dom2"/>
</dbReference>
<feature type="active site" description="Nucleophile" evidence="2">
    <location>
        <position position="8"/>
    </location>
</feature>
<comment type="function">
    <text evidence="2">Involved in phosphonate degradation.</text>
</comment>
<dbReference type="SFLD" id="SFLDS00003">
    <property type="entry name" value="Haloacid_Dehalogenase"/>
    <property type="match status" value="1"/>
</dbReference>
<evidence type="ECO:0000313" key="3">
    <source>
        <dbReference type="EMBL" id="GAX48304.1"/>
    </source>
</evidence>
<feature type="binding site" evidence="2">
    <location>
        <position position="10"/>
    </location>
    <ligand>
        <name>Mg(2+)</name>
        <dbReference type="ChEBI" id="CHEBI:18420"/>
    </ligand>
</feature>
<dbReference type="SFLD" id="SFLDG01129">
    <property type="entry name" value="C1.5:_HAD__Beta-PGM__Phosphata"/>
    <property type="match status" value="1"/>
</dbReference>
<dbReference type="GO" id="GO:0000287">
    <property type="term" value="F:magnesium ion binding"/>
    <property type="evidence" value="ECO:0007669"/>
    <property type="project" value="UniProtKB-UniRule"/>
</dbReference>
<comment type="catalytic activity">
    <reaction evidence="2">
        <text>phosphonoacetaldehyde + H2O = acetaldehyde + phosphate + H(+)</text>
        <dbReference type="Rhea" id="RHEA:18905"/>
        <dbReference type="ChEBI" id="CHEBI:15343"/>
        <dbReference type="ChEBI" id="CHEBI:15377"/>
        <dbReference type="ChEBI" id="CHEBI:15378"/>
        <dbReference type="ChEBI" id="CHEBI:43474"/>
        <dbReference type="ChEBI" id="CHEBI:58383"/>
        <dbReference type="EC" id="3.11.1.1"/>
    </reaction>
</comment>
<name>A0A224XDX3_9LACT</name>
<evidence type="ECO:0000256" key="1">
    <source>
        <dbReference type="ARBA" id="ARBA00023270"/>
    </source>
</evidence>
<dbReference type="AlphaFoldDB" id="A0A224XDX3"/>
<comment type="cofactor">
    <cofactor evidence="2">
        <name>Mg(2+)</name>
        <dbReference type="ChEBI" id="CHEBI:18420"/>
    </cofactor>
    <text evidence="2">Binds 1 Mg(2+) ion per subunit.</text>
</comment>
<accession>A0A224XDX3</accession>
<dbReference type="GO" id="GO:0019700">
    <property type="term" value="P:organic phosphonate catabolic process"/>
    <property type="evidence" value="ECO:0007669"/>
    <property type="project" value="InterPro"/>
</dbReference>
<comment type="subunit">
    <text evidence="2">Homodimer.</text>
</comment>
<gene>
    <name evidence="2" type="primary">phnX</name>
    <name evidence="3" type="ORF">RsY01_1920</name>
</gene>
<dbReference type="GO" id="GO:0006281">
    <property type="term" value="P:DNA repair"/>
    <property type="evidence" value="ECO:0007669"/>
    <property type="project" value="TreeGrafter"/>
</dbReference>
<keyword evidence="2 3" id="KW-0378">Hydrolase</keyword>
<proteinExistence type="inferred from homology"/>
<evidence type="ECO:0000313" key="4">
    <source>
        <dbReference type="Proteomes" id="UP000218689"/>
    </source>
</evidence>
<feature type="binding site" evidence="2">
    <location>
        <position position="183"/>
    </location>
    <ligand>
        <name>Mg(2+)</name>
        <dbReference type="ChEBI" id="CHEBI:18420"/>
    </ligand>
</feature>
<dbReference type="Proteomes" id="UP000218689">
    <property type="component" value="Unassembled WGS sequence"/>
</dbReference>
<dbReference type="GO" id="GO:0008967">
    <property type="term" value="F:phosphoglycolate phosphatase activity"/>
    <property type="evidence" value="ECO:0007669"/>
    <property type="project" value="TreeGrafter"/>
</dbReference>
<protein>
    <recommendedName>
        <fullName evidence="2">Phosphonoacetaldehyde hydrolase</fullName>
        <shortName evidence="2">Phosphonatase</shortName>
        <ecNumber evidence="2">3.11.1.1</ecNumber>
    </recommendedName>
    <alternativeName>
        <fullName evidence="2">Phosphonoacetaldehyde phosphonohydrolase</fullName>
    </alternativeName>
</protein>